<feature type="compositionally biased region" description="Polar residues" evidence="1">
    <location>
        <begin position="44"/>
        <end position="55"/>
    </location>
</feature>
<evidence type="ECO:0000313" key="2">
    <source>
        <dbReference type="EMBL" id="QCD83298.1"/>
    </source>
</evidence>
<proteinExistence type="predicted"/>
<keyword evidence="3" id="KW-1185">Reference proteome</keyword>
<dbReference type="EMBL" id="CP039346">
    <property type="protein sequence ID" value="QCD83298.1"/>
    <property type="molecule type" value="Genomic_DNA"/>
</dbReference>
<feature type="region of interest" description="Disordered" evidence="1">
    <location>
        <begin position="13"/>
        <end position="74"/>
    </location>
</feature>
<accession>A0A4D6L496</accession>
<evidence type="ECO:0000256" key="1">
    <source>
        <dbReference type="SAM" id="MobiDB-lite"/>
    </source>
</evidence>
<organism evidence="2 3">
    <name type="scientific">Vigna unguiculata</name>
    <name type="common">Cowpea</name>
    <dbReference type="NCBI Taxonomy" id="3917"/>
    <lineage>
        <taxon>Eukaryota</taxon>
        <taxon>Viridiplantae</taxon>
        <taxon>Streptophyta</taxon>
        <taxon>Embryophyta</taxon>
        <taxon>Tracheophyta</taxon>
        <taxon>Spermatophyta</taxon>
        <taxon>Magnoliopsida</taxon>
        <taxon>eudicotyledons</taxon>
        <taxon>Gunneridae</taxon>
        <taxon>Pentapetalae</taxon>
        <taxon>rosids</taxon>
        <taxon>fabids</taxon>
        <taxon>Fabales</taxon>
        <taxon>Fabaceae</taxon>
        <taxon>Papilionoideae</taxon>
        <taxon>50 kb inversion clade</taxon>
        <taxon>NPAAA clade</taxon>
        <taxon>indigoferoid/millettioid clade</taxon>
        <taxon>Phaseoleae</taxon>
        <taxon>Vigna</taxon>
    </lineage>
</organism>
<dbReference type="AlphaFoldDB" id="A0A4D6L496"/>
<protein>
    <submittedName>
        <fullName evidence="2">Uncharacterized protein</fullName>
    </submittedName>
</protein>
<name>A0A4D6L496_VIGUN</name>
<gene>
    <name evidence="2" type="ORF">DEO72_LG2g3642</name>
</gene>
<reference evidence="2 3" key="1">
    <citation type="submission" date="2019-04" db="EMBL/GenBank/DDBJ databases">
        <title>An improved genome assembly and genetic linkage map for asparagus bean, Vigna unguiculata ssp. sesquipedialis.</title>
        <authorList>
            <person name="Xia Q."/>
            <person name="Zhang R."/>
            <person name="Dong Y."/>
        </authorList>
    </citation>
    <scope>NUCLEOTIDE SEQUENCE [LARGE SCALE GENOMIC DNA]</scope>
    <source>
        <tissue evidence="2">Leaf</tissue>
    </source>
</reference>
<evidence type="ECO:0000313" key="3">
    <source>
        <dbReference type="Proteomes" id="UP000501690"/>
    </source>
</evidence>
<sequence>MCSEYLGRTATDTCGGEANALNEDHCPPSKQQKSGPQDCVTEGNVLNSVHGSPKQQGECDKAEASPSPQKECDQSRIDMGKLYKDVTATVSWKREVKSSPQSWNKGKKTKMEKDAQVLLENQNSSSLNIASCVTVIQVVFDWSLSDYDNNNPIVQTTLSVLHEGTAKDDDNECCGGSKAEVELEEKIQKHEMLIRR</sequence>
<dbReference type="Proteomes" id="UP000501690">
    <property type="component" value="Linkage Group LG2"/>
</dbReference>